<dbReference type="SMART" id="SM01219">
    <property type="entry name" value="Frataxin_Cyay"/>
    <property type="match status" value="1"/>
</dbReference>
<dbReference type="Pfam" id="PF01491">
    <property type="entry name" value="Frataxin_Cyay"/>
    <property type="match status" value="1"/>
</dbReference>
<dbReference type="InterPro" id="IPR036524">
    <property type="entry name" value="Frataxin/CyaY_sf"/>
</dbReference>
<dbReference type="NCBIfam" id="TIGR03421">
    <property type="entry name" value="FeS_CyaY"/>
    <property type="match status" value="1"/>
</dbReference>
<evidence type="ECO:0000256" key="2">
    <source>
        <dbReference type="ARBA" id="ARBA00023004"/>
    </source>
</evidence>
<dbReference type="GO" id="GO:0008199">
    <property type="term" value="F:ferric iron binding"/>
    <property type="evidence" value="ECO:0007669"/>
    <property type="project" value="InterPro"/>
</dbReference>
<dbReference type="PANTHER" id="PTHR16821:SF2">
    <property type="entry name" value="FRATAXIN, MITOCHONDRIAL"/>
    <property type="match status" value="1"/>
</dbReference>
<proteinExistence type="inferred from homology"/>
<dbReference type="InterPro" id="IPR002908">
    <property type="entry name" value="Frataxin/CyaY"/>
</dbReference>
<organism evidence="3">
    <name type="scientific">marine metagenome</name>
    <dbReference type="NCBI Taxonomy" id="408172"/>
    <lineage>
        <taxon>unclassified sequences</taxon>
        <taxon>metagenomes</taxon>
        <taxon>ecological metagenomes</taxon>
    </lineage>
</organism>
<sequence length="107" mass="12552">MDSKAYIRYADELFRTIEDKLEELEDEVDYDRTSDKLEATIESTGKKIVVNTQRAIHEIWLAGNSRGWHFQYDEDNTCWFALAEKVEFYSCLSELLSTNLGRQVSFN</sequence>
<reference evidence="3" key="1">
    <citation type="submission" date="2018-05" db="EMBL/GenBank/DDBJ databases">
        <authorList>
            <person name="Lanie J.A."/>
            <person name="Ng W.-L."/>
            <person name="Kazmierczak K.M."/>
            <person name="Andrzejewski T.M."/>
            <person name="Davidsen T.M."/>
            <person name="Wayne K.J."/>
            <person name="Tettelin H."/>
            <person name="Glass J.I."/>
            <person name="Rusch D."/>
            <person name="Podicherti R."/>
            <person name="Tsui H.-C.T."/>
            <person name="Winkler M.E."/>
        </authorList>
    </citation>
    <scope>NUCLEOTIDE SEQUENCE</scope>
</reference>
<evidence type="ECO:0008006" key="4">
    <source>
        <dbReference type="Google" id="ProtNLM"/>
    </source>
</evidence>
<keyword evidence="2" id="KW-0408">Iron</keyword>
<name>A0A382LC60_9ZZZZ</name>
<dbReference type="GO" id="GO:0016226">
    <property type="term" value="P:iron-sulfur cluster assembly"/>
    <property type="evidence" value="ECO:0007669"/>
    <property type="project" value="InterPro"/>
</dbReference>
<dbReference type="SUPFAM" id="SSF55387">
    <property type="entry name" value="Frataxin/Nqo15-like"/>
    <property type="match status" value="1"/>
</dbReference>
<gene>
    <name evidence="3" type="ORF">METZ01_LOCUS285551</name>
</gene>
<comment type="similarity">
    <text evidence="1">Belongs to the frataxin family.</text>
</comment>
<protein>
    <recommendedName>
        <fullName evidence="4">Iron donor protein CyaY</fullName>
    </recommendedName>
</protein>
<dbReference type="PROSITE" id="PS50810">
    <property type="entry name" value="FRATAXIN_2"/>
    <property type="match status" value="1"/>
</dbReference>
<evidence type="ECO:0000313" key="3">
    <source>
        <dbReference type="EMBL" id="SVC32697.1"/>
    </source>
</evidence>
<dbReference type="Gene3D" id="3.30.920.10">
    <property type="entry name" value="Frataxin/CyaY"/>
    <property type="match status" value="1"/>
</dbReference>
<accession>A0A382LC60</accession>
<dbReference type="PANTHER" id="PTHR16821">
    <property type="entry name" value="FRATAXIN"/>
    <property type="match status" value="1"/>
</dbReference>
<evidence type="ECO:0000256" key="1">
    <source>
        <dbReference type="ARBA" id="ARBA00008183"/>
    </source>
</evidence>
<dbReference type="EMBL" id="UINC01085292">
    <property type="protein sequence ID" value="SVC32697.1"/>
    <property type="molecule type" value="Genomic_DNA"/>
</dbReference>
<dbReference type="AlphaFoldDB" id="A0A382LC60"/>
<dbReference type="GO" id="GO:0005737">
    <property type="term" value="C:cytoplasm"/>
    <property type="evidence" value="ECO:0007669"/>
    <property type="project" value="UniProtKB-ARBA"/>
</dbReference>